<accession>A0A165HDH7</accession>
<proteinExistence type="inferred from homology"/>
<name>A0A165HDH7_9APHY</name>
<dbReference type="STRING" id="1314785.A0A165HDH7"/>
<evidence type="ECO:0000256" key="10">
    <source>
        <dbReference type="ARBA" id="ARBA00023004"/>
    </source>
</evidence>
<dbReference type="GO" id="GO:0020037">
    <property type="term" value="F:heme binding"/>
    <property type="evidence" value="ECO:0007669"/>
    <property type="project" value="InterPro"/>
</dbReference>
<reference evidence="16 17" key="1">
    <citation type="journal article" date="2016" name="Mol. Biol. Evol.">
        <title>Comparative Genomics of Early-Diverging Mushroom-Forming Fungi Provides Insights into the Origins of Lignocellulose Decay Capabilities.</title>
        <authorList>
            <person name="Nagy L.G."/>
            <person name="Riley R."/>
            <person name="Tritt A."/>
            <person name="Adam C."/>
            <person name="Daum C."/>
            <person name="Floudas D."/>
            <person name="Sun H."/>
            <person name="Yadav J.S."/>
            <person name="Pangilinan J."/>
            <person name="Larsson K.H."/>
            <person name="Matsuura K."/>
            <person name="Barry K."/>
            <person name="Labutti K."/>
            <person name="Kuo R."/>
            <person name="Ohm R.A."/>
            <person name="Bhattacharya S.S."/>
            <person name="Shirouzu T."/>
            <person name="Yoshinaga Y."/>
            <person name="Martin F.M."/>
            <person name="Grigoriev I.V."/>
            <person name="Hibbett D.S."/>
        </authorList>
    </citation>
    <scope>NUCLEOTIDE SEQUENCE [LARGE SCALE GENOMIC DNA]</scope>
    <source>
        <strain evidence="16 17">93-53</strain>
    </source>
</reference>
<feature type="binding site" description="axial binding residue" evidence="13">
    <location>
        <position position="426"/>
    </location>
    <ligand>
        <name>heme</name>
        <dbReference type="ChEBI" id="CHEBI:30413"/>
    </ligand>
    <ligandPart>
        <name>Fe</name>
        <dbReference type="ChEBI" id="CHEBI:18248"/>
    </ligandPart>
</feature>
<evidence type="ECO:0000313" key="16">
    <source>
        <dbReference type="EMBL" id="KZT11592.1"/>
    </source>
</evidence>
<evidence type="ECO:0000256" key="15">
    <source>
        <dbReference type="SAM" id="SignalP"/>
    </source>
</evidence>
<keyword evidence="17" id="KW-1185">Reference proteome</keyword>
<dbReference type="Proteomes" id="UP000076871">
    <property type="component" value="Unassembled WGS sequence"/>
</dbReference>
<evidence type="ECO:0000256" key="4">
    <source>
        <dbReference type="ARBA" id="ARBA00010617"/>
    </source>
</evidence>
<dbReference type="GO" id="GO:0016020">
    <property type="term" value="C:membrane"/>
    <property type="evidence" value="ECO:0007669"/>
    <property type="project" value="UniProtKB-SubCell"/>
</dbReference>
<dbReference type="Pfam" id="PF00067">
    <property type="entry name" value="p450"/>
    <property type="match status" value="1"/>
</dbReference>
<dbReference type="PRINTS" id="PR00385">
    <property type="entry name" value="P450"/>
</dbReference>
<evidence type="ECO:0000256" key="7">
    <source>
        <dbReference type="ARBA" id="ARBA00022723"/>
    </source>
</evidence>
<dbReference type="OrthoDB" id="2789670at2759"/>
<dbReference type="InterPro" id="IPR002401">
    <property type="entry name" value="Cyt_P450_E_grp-I"/>
</dbReference>
<dbReference type="PANTHER" id="PTHR46300">
    <property type="entry name" value="P450, PUTATIVE (EUROFUNG)-RELATED-RELATED"/>
    <property type="match status" value="1"/>
</dbReference>
<dbReference type="GO" id="GO:0005506">
    <property type="term" value="F:iron ion binding"/>
    <property type="evidence" value="ECO:0007669"/>
    <property type="project" value="InterPro"/>
</dbReference>
<dbReference type="GeneID" id="63824928"/>
<comment type="subcellular location">
    <subcellularLocation>
        <location evidence="2">Membrane</location>
    </subcellularLocation>
</comment>
<keyword evidence="6" id="KW-0812">Transmembrane</keyword>
<evidence type="ECO:0000256" key="8">
    <source>
        <dbReference type="ARBA" id="ARBA00022989"/>
    </source>
</evidence>
<dbReference type="Gene3D" id="1.10.630.10">
    <property type="entry name" value="Cytochrome P450"/>
    <property type="match status" value="1"/>
</dbReference>
<dbReference type="CDD" id="cd11065">
    <property type="entry name" value="CYP64-like"/>
    <property type="match status" value="1"/>
</dbReference>
<dbReference type="RefSeq" id="XP_040769332.1">
    <property type="nucleotide sequence ID" value="XM_040907899.1"/>
</dbReference>
<comment type="cofactor">
    <cofactor evidence="1 13">
        <name>heme</name>
        <dbReference type="ChEBI" id="CHEBI:30413"/>
    </cofactor>
</comment>
<evidence type="ECO:0000256" key="13">
    <source>
        <dbReference type="PIRSR" id="PIRSR602401-1"/>
    </source>
</evidence>
<keyword evidence="12" id="KW-0472">Membrane</keyword>
<evidence type="ECO:0000256" key="11">
    <source>
        <dbReference type="ARBA" id="ARBA00023033"/>
    </source>
</evidence>
<keyword evidence="10 13" id="KW-0408">Iron</keyword>
<dbReference type="SUPFAM" id="SSF48264">
    <property type="entry name" value="Cytochrome P450"/>
    <property type="match status" value="1"/>
</dbReference>
<organism evidence="16 17">
    <name type="scientific">Laetiporus sulphureus 93-53</name>
    <dbReference type="NCBI Taxonomy" id="1314785"/>
    <lineage>
        <taxon>Eukaryota</taxon>
        <taxon>Fungi</taxon>
        <taxon>Dikarya</taxon>
        <taxon>Basidiomycota</taxon>
        <taxon>Agaricomycotina</taxon>
        <taxon>Agaricomycetes</taxon>
        <taxon>Polyporales</taxon>
        <taxon>Laetiporus</taxon>
    </lineage>
</organism>
<keyword evidence="11 14" id="KW-0503">Monooxygenase</keyword>
<dbReference type="PROSITE" id="PS00086">
    <property type="entry name" value="CYTOCHROME_P450"/>
    <property type="match status" value="1"/>
</dbReference>
<dbReference type="AlphaFoldDB" id="A0A165HDH7"/>
<keyword evidence="5 13" id="KW-0349">Heme</keyword>
<dbReference type="PRINTS" id="PR00463">
    <property type="entry name" value="EP450I"/>
</dbReference>
<protein>
    <submittedName>
        <fullName evidence="16">Cytochrome P450</fullName>
    </submittedName>
</protein>
<feature type="chain" id="PRO_5007858647" evidence="15">
    <location>
        <begin position="18"/>
        <end position="500"/>
    </location>
</feature>
<dbReference type="InterPro" id="IPR001128">
    <property type="entry name" value="Cyt_P450"/>
</dbReference>
<keyword evidence="15" id="KW-0732">Signal</keyword>
<dbReference type="PANTHER" id="PTHR46300:SF1">
    <property type="entry name" value="P450, PUTATIVE (EUROFUNG)-RELATED"/>
    <property type="match status" value="1"/>
</dbReference>
<sequence length="500" mass="55816">MGLTIVTLALILGTVLATVYFRLSSNKDSLPSGPPGHWLLGNAPSGPHASRRVAELVEAYGPVITLRYGIRLVCVVGRYEAAVDILQKHSLETSDRPRAIVANEILSKGLRVLMVRAGDRLKRIRRALHAYLQPSVAVTYTPIQYRYAKKYIVDCYRKPDEHLEHAKSYAASLVLTIAYGKTSPSSYSDPDVRAINKYLQRLTVALRPGAYLVESFPFLKYIPGYLSHFHRWQREENALFASQLEAVRRKMEAGEAESCFAAYLIENQERLGLSYDEMVYVAGAVFGAGSDTTAAALGVVTMAAACYPEAQKAVQAQLDQVVGRGRLPSFEDQDMLPEVTAFVLESFRWRPVSVGGFSHRTMKDVIWRNYVIPAGTEIVGNHWAISRDPEVYPDPETFNPRRWLDGQGRLRDDLKFFNFGFGRRVCIGQHVANNSLFINTALILWAFSITQNPSKPIDTFAFTDSANSHPLPFSVSLQPRVKNLEELLGITVHVASVDYS</sequence>
<dbReference type="GO" id="GO:0016705">
    <property type="term" value="F:oxidoreductase activity, acting on paired donors, with incorporation or reduction of molecular oxygen"/>
    <property type="evidence" value="ECO:0007669"/>
    <property type="project" value="InterPro"/>
</dbReference>
<evidence type="ECO:0000256" key="5">
    <source>
        <dbReference type="ARBA" id="ARBA00022617"/>
    </source>
</evidence>
<evidence type="ECO:0000256" key="2">
    <source>
        <dbReference type="ARBA" id="ARBA00004370"/>
    </source>
</evidence>
<dbReference type="InParanoid" id="A0A165HDH7"/>
<dbReference type="InterPro" id="IPR036396">
    <property type="entry name" value="Cyt_P450_sf"/>
</dbReference>
<dbReference type="EMBL" id="KV427607">
    <property type="protein sequence ID" value="KZT11592.1"/>
    <property type="molecule type" value="Genomic_DNA"/>
</dbReference>
<keyword evidence="7 13" id="KW-0479">Metal-binding</keyword>
<dbReference type="GO" id="GO:0004497">
    <property type="term" value="F:monooxygenase activity"/>
    <property type="evidence" value="ECO:0007669"/>
    <property type="project" value="UniProtKB-KW"/>
</dbReference>
<keyword evidence="8" id="KW-1133">Transmembrane helix</keyword>
<feature type="signal peptide" evidence="15">
    <location>
        <begin position="1"/>
        <end position="17"/>
    </location>
</feature>
<comment type="similarity">
    <text evidence="4 14">Belongs to the cytochrome P450 family.</text>
</comment>
<evidence type="ECO:0000256" key="12">
    <source>
        <dbReference type="ARBA" id="ARBA00023136"/>
    </source>
</evidence>
<evidence type="ECO:0000256" key="6">
    <source>
        <dbReference type="ARBA" id="ARBA00022692"/>
    </source>
</evidence>
<comment type="pathway">
    <text evidence="3">Secondary metabolite biosynthesis.</text>
</comment>
<evidence type="ECO:0000256" key="14">
    <source>
        <dbReference type="RuleBase" id="RU000461"/>
    </source>
</evidence>
<gene>
    <name evidence="16" type="ORF">LAESUDRAFT_720839</name>
</gene>
<evidence type="ECO:0000313" key="17">
    <source>
        <dbReference type="Proteomes" id="UP000076871"/>
    </source>
</evidence>
<evidence type="ECO:0000256" key="3">
    <source>
        <dbReference type="ARBA" id="ARBA00005179"/>
    </source>
</evidence>
<evidence type="ECO:0000256" key="1">
    <source>
        <dbReference type="ARBA" id="ARBA00001971"/>
    </source>
</evidence>
<keyword evidence="9 14" id="KW-0560">Oxidoreductase</keyword>
<dbReference type="InterPro" id="IPR017972">
    <property type="entry name" value="Cyt_P450_CS"/>
</dbReference>
<dbReference type="InterPro" id="IPR050364">
    <property type="entry name" value="Cytochrome_P450_fung"/>
</dbReference>
<evidence type="ECO:0000256" key="9">
    <source>
        <dbReference type="ARBA" id="ARBA00023002"/>
    </source>
</evidence>